<feature type="chain" id="PRO_5004906111" evidence="11">
    <location>
        <begin position="21"/>
        <end position="517"/>
    </location>
</feature>
<feature type="domain" description="Ig-like" evidence="12">
    <location>
        <begin position="157"/>
        <end position="248"/>
    </location>
</feature>
<keyword evidence="3 11" id="KW-0732">Signal</keyword>
<reference evidence="14" key="2">
    <citation type="journal article" date="2014" name="BMC Genomics">
        <title>A genomic perspective to assessing quality of mass-reared SIT flies used in Mediterranean fruit fly (Ceratitis capitata) eradication in California.</title>
        <authorList>
            <person name="Calla B."/>
            <person name="Hall B."/>
            <person name="Hou S."/>
            <person name="Geib S.M."/>
        </authorList>
    </citation>
    <scope>NUCLEOTIDE SEQUENCE</scope>
</reference>
<dbReference type="Pfam" id="PF13927">
    <property type="entry name" value="Ig_3"/>
    <property type="match status" value="1"/>
</dbReference>
<dbReference type="PANTHER" id="PTHR12231:SF259">
    <property type="entry name" value="FACTOR OF INTERPULSE INTERVAL-RELATED"/>
    <property type="match status" value="1"/>
</dbReference>
<evidence type="ECO:0000259" key="12">
    <source>
        <dbReference type="PROSITE" id="PS50835"/>
    </source>
</evidence>
<evidence type="ECO:0000256" key="11">
    <source>
        <dbReference type="SAM" id="SignalP"/>
    </source>
</evidence>
<keyword evidence="7" id="KW-0472">Membrane</keyword>
<protein>
    <submittedName>
        <fullName evidence="14">Neural cell adhesion molecule 1</fullName>
    </submittedName>
</protein>
<feature type="domain" description="Ig-like" evidence="12">
    <location>
        <begin position="255"/>
        <end position="345"/>
    </location>
</feature>
<evidence type="ECO:0000313" key="14">
    <source>
        <dbReference type="EMBL" id="JAB87719.1"/>
    </source>
</evidence>
<sequence length="517" mass="58847">MKQLIGLLLNLAAITVITLQKNIFIKTQQPTHFAIASSKLSSIAYHHFATSTRDATALGNHHEMLTLSPSEHSLVRYTNDSLIVQCRSSASDAQLLWRSPKGEIIKEHKGRIHIEQNAPEQLKIVFLHISLGDKGKWRCEDANGDRAEMSFELIVYQKIAFTENSTILTVKEGKDAFIRCEVKGEPQPNVTWHYNGQPIIVEYNSTKFQILADGLQVRKVTQNDTGEYTCRAYQVNTIASDMQERTILMKIEHKPFWRYTNYTEPQYVYPNGSVTLPCEAIAEPPANFTWYKNSNKKHLHNDRHYTIHTDYYASTLKIQARTENAYDKYRCVAENQLGAIERVITLKRGVKPPPPSVLQLRGFNSNRFDVDVGSVRPSPARAAPGDQLMEVRGFRFEYMTEYEFKSDGGKWTNAKSKEFPFEDGATFLINNLEENTTYLMRAATWNVAGISDWTKVEKFTTLSNEPKSSSARLEHLTAAQLLCISLVALLLCKELTFGFQPVASITKLRRRPAGVRW</sequence>
<keyword evidence="6" id="KW-1133">Transmembrane helix</keyword>
<dbReference type="SUPFAM" id="SSF49265">
    <property type="entry name" value="Fibronectin type III"/>
    <property type="match status" value="1"/>
</dbReference>
<dbReference type="GO" id="GO:0007155">
    <property type="term" value="P:cell adhesion"/>
    <property type="evidence" value="ECO:0007669"/>
    <property type="project" value="UniProtKB-KW"/>
</dbReference>
<dbReference type="GO" id="GO:0030154">
    <property type="term" value="P:cell differentiation"/>
    <property type="evidence" value="ECO:0007669"/>
    <property type="project" value="UniProtKB-ARBA"/>
</dbReference>
<dbReference type="InterPro" id="IPR036179">
    <property type="entry name" value="Ig-like_dom_sf"/>
</dbReference>
<dbReference type="SUPFAM" id="SSF48726">
    <property type="entry name" value="Immunoglobulin"/>
    <property type="match status" value="3"/>
</dbReference>
<dbReference type="PRINTS" id="PR01838">
    <property type="entry name" value="NCAMFAMILY"/>
</dbReference>
<dbReference type="SMART" id="SM00409">
    <property type="entry name" value="IG"/>
    <property type="match status" value="3"/>
</dbReference>
<proteinExistence type="evidence at transcript level"/>
<dbReference type="CDD" id="cd00063">
    <property type="entry name" value="FN3"/>
    <property type="match status" value="1"/>
</dbReference>
<dbReference type="FunFam" id="2.60.40.10:FF:000032">
    <property type="entry name" value="palladin isoform X1"/>
    <property type="match status" value="1"/>
</dbReference>
<dbReference type="InterPro" id="IPR013783">
    <property type="entry name" value="Ig-like_fold"/>
</dbReference>
<reference evidence="14" key="1">
    <citation type="submission" date="2013-07" db="EMBL/GenBank/DDBJ databases">
        <authorList>
            <person name="Geib S."/>
        </authorList>
    </citation>
    <scope>NUCLEOTIDE SEQUENCE</scope>
</reference>
<keyword evidence="2" id="KW-0812">Transmembrane</keyword>
<evidence type="ECO:0000256" key="9">
    <source>
        <dbReference type="ARBA" id="ARBA00023180"/>
    </source>
</evidence>
<name>W8BD55_CERCA</name>
<evidence type="ECO:0000256" key="5">
    <source>
        <dbReference type="ARBA" id="ARBA00022889"/>
    </source>
</evidence>
<accession>W8BD55</accession>
<keyword evidence="5" id="KW-0130">Cell adhesion</keyword>
<dbReference type="AlphaFoldDB" id="W8BD55"/>
<dbReference type="Pfam" id="PF07679">
    <property type="entry name" value="I-set"/>
    <property type="match status" value="1"/>
</dbReference>
<evidence type="ECO:0000256" key="2">
    <source>
        <dbReference type="ARBA" id="ARBA00022692"/>
    </source>
</evidence>
<keyword evidence="4" id="KW-0677">Repeat</keyword>
<dbReference type="InterPro" id="IPR003961">
    <property type="entry name" value="FN3_dom"/>
</dbReference>
<dbReference type="OrthoDB" id="1601at2759"/>
<gene>
    <name evidence="14" type="primary">NCAM1</name>
</gene>
<keyword evidence="10" id="KW-0393">Immunoglobulin domain</keyword>
<dbReference type="InterPro" id="IPR036116">
    <property type="entry name" value="FN3_sf"/>
</dbReference>
<evidence type="ECO:0000256" key="8">
    <source>
        <dbReference type="ARBA" id="ARBA00023157"/>
    </source>
</evidence>
<evidence type="ECO:0000256" key="4">
    <source>
        <dbReference type="ARBA" id="ARBA00022737"/>
    </source>
</evidence>
<dbReference type="InterPro" id="IPR007110">
    <property type="entry name" value="Ig-like_dom"/>
</dbReference>
<dbReference type="PROSITE" id="PS50853">
    <property type="entry name" value="FN3"/>
    <property type="match status" value="1"/>
</dbReference>
<keyword evidence="9" id="KW-0325">Glycoprotein</keyword>
<evidence type="ECO:0000256" key="7">
    <source>
        <dbReference type="ARBA" id="ARBA00023136"/>
    </source>
</evidence>
<evidence type="ECO:0000256" key="6">
    <source>
        <dbReference type="ARBA" id="ARBA00022989"/>
    </source>
</evidence>
<evidence type="ECO:0000259" key="13">
    <source>
        <dbReference type="PROSITE" id="PS50853"/>
    </source>
</evidence>
<dbReference type="GO" id="GO:0005886">
    <property type="term" value="C:plasma membrane"/>
    <property type="evidence" value="ECO:0007669"/>
    <property type="project" value="UniProtKB-ARBA"/>
</dbReference>
<evidence type="ECO:0000256" key="1">
    <source>
        <dbReference type="ARBA" id="ARBA00004167"/>
    </source>
</evidence>
<dbReference type="InterPro" id="IPR009138">
    <property type="entry name" value="Neural_cell_adh"/>
</dbReference>
<organism evidence="14">
    <name type="scientific">Ceratitis capitata</name>
    <name type="common">Mediterranean fruit fly</name>
    <name type="synonym">Tephritis capitata</name>
    <dbReference type="NCBI Taxonomy" id="7213"/>
    <lineage>
        <taxon>Eukaryota</taxon>
        <taxon>Metazoa</taxon>
        <taxon>Ecdysozoa</taxon>
        <taxon>Arthropoda</taxon>
        <taxon>Hexapoda</taxon>
        <taxon>Insecta</taxon>
        <taxon>Pterygota</taxon>
        <taxon>Neoptera</taxon>
        <taxon>Endopterygota</taxon>
        <taxon>Diptera</taxon>
        <taxon>Brachycera</taxon>
        <taxon>Muscomorpha</taxon>
        <taxon>Tephritoidea</taxon>
        <taxon>Tephritidae</taxon>
        <taxon>Ceratitis</taxon>
        <taxon>Ceratitis</taxon>
    </lineage>
</organism>
<dbReference type="Gene3D" id="2.60.40.10">
    <property type="entry name" value="Immunoglobulins"/>
    <property type="match status" value="3"/>
</dbReference>
<dbReference type="InterPro" id="IPR003599">
    <property type="entry name" value="Ig_sub"/>
</dbReference>
<evidence type="ECO:0000256" key="3">
    <source>
        <dbReference type="ARBA" id="ARBA00022729"/>
    </source>
</evidence>
<dbReference type="EMBL" id="GAMC01018836">
    <property type="protein sequence ID" value="JAB87719.1"/>
    <property type="molecule type" value="mRNA"/>
</dbReference>
<keyword evidence="8" id="KW-1015">Disulfide bond</keyword>
<dbReference type="SMART" id="SM00408">
    <property type="entry name" value="IGc2"/>
    <property type="match status" value="3"/>
</dbReference>
<dbReference type="InterPro" id="IPR051170">
    <property type="entry name" value="Neural/epithelial_adhesion"/>
</dbReference>
<feature type="domain" description="Fibronectin type-III" evidence="13">
    <location>
        <begin position="354"/>
        <end position="464"/>
    </location>
</feature>
<dbReference type="GO" id="GO:0043005">
    <property type="term" value="C:neuron projection"/>
    <property type="evidence" value="ECO:0007669"/>
    <property type="project" value="TreeGrafter"/>
</dbReference>
<dbReference type="InterPro" id="IPR013098">
    <property type="entry name" value="Ig_I-set"/>
</dbReference>
<comment type="subcellular location">
    <subcellularLocation>
        <location evidence="1">Membrane</location>
        <topology evidence="1">Single-pass membrane protein</topology>
    </subcellularLocation>
</comment>
<evidence type="ECO:0000256" key="10">
    <source>
        <dbReference type="ARBA" id="ARBA00023319"/>
    </source>
</evidence>
<dbReference type="PANTHER" id="PTHR12231">
    <property type="entry name" value="CTX-RELATED TYPE I TRANSMEMBRANE PROTEIN"/>
    <property type="match status" value="1"/>
</dbReference>
<feature type="signal peptide" evidence="11">
    <location>
        <begin position="1"/>
        <end position="20"/>
    </location>
</feature>
<dbReference type="InterPro" id="IPR003598">
    <property type="entry name" value="Ig_sub2"/>
</dbReference>
<dbReference type="CDD" id="cd00096">
    <property type="entry name" value="Ig"/>
    <property type="match status" value="1"/>
</dbReference>
<dbReference type="PROSITE" id="PS50835">
    <property type="entry name" value="IG_LIKE"/>
    <property type="match status" value="2"/>
</dbReference>
<dbReference type="GO" id="GO:0009653">
    <property type="term" value="P:anatomical structure morphogenesis"/>
    <property type="evidence" value="ECO:0007669"/>
    <property type="project" value="UniProtKB-ARBA"/>
</dbReference>